<evidence type="ECO:0000313" key="2">
    <source>
        <dbReference type="EMBL" id="MBC6468381.1"/>
    </source>
</evidence>
<sequence>MAGHTDNSIIIDAPMGLVWDMTNDVESWPRLFSEYASAEIVAREGATVRFRLALHPDENGKVWSWVSERTPDPLTHTVRAHRVETGVFRYMNLFWQYEQVASGVRMRWVQDFAMRDDAPLDDAGMTDRLNHNTAIQMERIKRLVEEAAERVA</sequence>
<dbReference type="RefSeq" id="WP_187245386.1">
    <property type="nucleotide sequence ID" value="NZ_BAAAOK010000015.1"/>
</dbReference>
<keyword evidence="3" id="KW-1185">Reference proteome</keyword>
<organism evidence="2 3">
    <name type="scientific">Actinomadura alba</name>
    <dbReference type="NCBI Taxonomy" id="406431"/>
    <lineage>
        <taxon>Bacteria</taxon>
        <taxon>Bacillati</taxon>
        <taxon>Actinomycetota</taxon>
        <taxon>Actinomycetes</taxon>
        <taxon>Streptosporangiales</taxon>
        <taxon>Thermomonosporaceae</taxon>
        <taxon>Actinomadura</taxon>
    </lineage>
</organism>
<name>A0ABR7LU98_9ACTN</name>
<dbReference type="InterPro" id="IPR005031">
    <property type="entry name" value="COQ10_START"/>
</dbReference>
<dbReference type="Gene3D" id="3.30.530.20">
    <property type="match status" value="1"/>
</dbReference>
<proteinExistence type="predicted"/>
<gene>
    <name evidence="2" type="ORF">HKK74_23200</name>
</gene>
<feature type="domain" description="Coenzyme Q-binding protein COQ10 START" evidence="1">
    <location>
        <begin position="11"/>
        <end position="115"/>
    </location>
</feature>
<accession>A0ABR7LU98</accession>
<dbReference type="CDD" id="cd08860">
    <property type="entry name" value="TcmN_ARO-CYC_like"/>
    <property type="match status" value="1"/>
</dbReference>
<comment type="caution">
    <text evidence="2">The sequence shown here is derived from an EMBL/GenBank/DDBJ whole genome shotgun (WGS) entry which is preliminary data.</text>
</comment>
<dbReference type="SUPFAM" id="SSF55961">
    <property type="entry name" value="Bet v1-like"/>
    <property type="match status" value="1"/>
</dbReference>
<evidence type="ECO:0000313" key="3">
    <source>
        <dbReference type="Proteomes" id="UP000805614"/>
    </source>
</evidence>
<dbReference type="InterPro" id="IPR023393">
    <property type="entry name" value="START-like_dom_sf"/>
</dbReference>
<protein>
    <submittedName>
        <fullName evidence="2">SRPBCC family protein</fullName>
    </submittedName>
</protein>
<reference evidence="2 3" key="1">
    <citation type="submission" date="2020-06" db="EMBL/GenBank/DDBJ databases">
        <title>Actinomadura xiongansis sp. nov., isolated from soil of Baiyangdian.</title>
        <authorList>
            <person name="Zhang X."/>
        </authorList>
    </citation>
    <scope>NUCLEOTIDE SEQUENCE [LARGE SCALE GENOMIC DNA]</scope>
    <source>
        <strain evidence="2 3">HBUM206468</strain>
    </source>
</reference>
<evidence type="ECO:0000259" key="1">
    <source>
        <dbReference type="Pfam" id="PF03364"/>
    </source>
</evidence>
<dbReference type="Pfam" id="PF03364">
    <property type="entry name" value="Polyketide_cyc"/>
    <property type="match status" value="1"/>
</dbReference>
<dbReference type="EMBL" id="JABVEC010000018">
    <property type="protein sequence ID" value="MBC6468381.1"/>
    <property type="molecule type" value="Genomic_DNA"/>
</dbReference>
<dbReference type="Proteomes" id="UP000805614">
    <property type="component" value="Unassembled WGS sequence"/>
</dbReference>